<dbReference type="AlphaFoldDB" id="A0A835CL83"/>
<dbReference type="GO" id="GO:0005525">
    <property type="term" value="F:GTP binding"/>
    <property type="evidence" value="ECO:0007669"/>
    <property type="project" value="InterPro"/>
</dbReference>
<dbReference type="Pfam" id="PF01926">
    <property type="entry name" value="MMR_HSR1"/>
    <property type="match status" value="1"/>
</dbReference>
<dbReference type="GO" id="GO:0005739">
    <property type="term" value="C:mitochondrion"/>
    <property type="evidence" value="ECO:0007669"/>
    <property type="project" value="TreeGrafter"/>
</dbReference>
<dbReference type="InterPro" id="IPR045086">
    <property type="entry name" value="OBG_GTPase"/>
</dbReference>
<dbReference type="PRINTS" id="PR00326">
    <property type="entry name" value="GTP1OBG"/>
</dbReference>
<evidence type="ECO:0000313" key="2">
    <source>
        <dbReference type="EMBL" id="KAF7987992.1"/>
    </source>
</evidence>
<dbReference type="InterPro" id="IPR027417">
    <property type="entry name" value="P-loop_NTPase"/>
</dbReference>
<dbReference type="SUPFAM" id="SSF52540">
    <property type="entry name" value="P-loop containing nucleoside triphosphate hydrolases"/>
    <property type="match status" value="1"/>
</dbReference>
<proteinExistence type="predicted"/>
<evidence type="ECO:0000313" key="3">
    <source>
        <dbReference type="Proteomes" id="UP000639338"/>
    </source>
</evidence>
<dbReference type="Proteomes" id="UP000639338">
    <property type="component" value="Unassembled WGS sequence"/>
</dbReference>
<reference evidence="2 3" key="1">
    <citation type="submission" date="2020-08" db="EMBL/GenBank/DDBJ databases">
        <title>Aphidius gifuensis genome sequencing and assembly.</title>
        <authorList>
            <person name="Du Z."/>
        </authorList>
    </citation>
    <scope>NUCLEOTIDE SEQUENCE [LARGE SCALE GENOMIC DNA]</scope>
    <source>
        <strain evidence="2">YNYX2018</strain>
        <tissue evidence="2">Adults</tissue>
    </source>
</reference>
<protein>
    <recommendedName>
        <fullName evidence="1">G domain-containing protein</fullName>
    </recommendedName>
</protein>
<keyword evidence="3" id="KW-1185">Reference proteome</keyword>
<feature type="domain" description="G" evidence="1">
    <location>
        <begin position="16"/>
        <end position="66"/>
    </location>
</feature>
<name>A0A835CL83_APHGI</name>
<dbReference type="InterPro" id="IPR006073">
    <property type="entry name" value="GTP-bd"/>
</dbReference>
<dbReference type="PANTHER" id="PTHR11702:SF31">
    <property type="entry name" value="MITOCHONDRIAL RIBOSOME-ASSOCIATED GTPASE 2"/>
    <property type="match status" value="1"/>
</dbReference>
<organism evidence="2 3">
    <name type="scientific">Aphidius gifuensis</name>
    <name type="common">Parasitoid wasp</name>
    <dbReference type="NCBI Taxonomy" id="684658"/>
    <lineage>
        <taxon>Eukaryota</taxon>
        <taxon>Metazoa</taxon>
        <taxon>Ecdysozoa</taxon>
        <taxon>Arthropoda</taxon>
        <taxon>Hexapoda</taxon>
        <taxon>Insecta</taxon>
        <taxon>Pterygota</taxon>
        <taxon>Neoptera</taxon>
        <taxon>Endopterygota</taxon>
        <taxon>Hymenoptera</taxon>
        <taxon>Apocrita</taxon>
        <taxon>Ichneumonoidea</taxon>
        <taxon>Braconidae</taxon>
        <taxon>Aphidiinae</taxon>
        <taxon>Aphidius</taxon>
    </lineage>
</organism>
<comment type="caution">
    <text evidence="2">The sequence shown here is derived from an EMBL/GenBank/DDBJ whole genome shotgun (WGS) entry which is preliminary data.</text>
</comment>
<dbReference type="OrthoDB" id="347018at2759"/>
<sequence length="77" mass="9058">MLEKYYTTKINHSRKTKNCASYPFTTLKPYLRMVFYDDNERIAVADVPGLIEDSHKNRGLGITFFKPAERYAYSLCR</sequence>
<dbReference type="PANTHER" id="PTHR11702">
    <property type="entry name" value="DEVELOPMENTALLY REGULATED GTP-BINDING PROTEIN-RELATED"/>
    <property type="match status" value="1"/>
</dbReference>
<gene>
    <name evidence="2" type="ORF">HCN44_004808</name>
</gene>
<dbReference type="GO" id="GO:0003924">
    <property type="term" value="F:GTPase activity"/>
    <property type="evidence" value="ECO:0007669"/>
    <property type="project" value="InterPro"/>
</dbReference>
<accession>A0A835CL83</accession>
<dbReference type="Gene3D" id="3.40.50.300">
    <property type="entry name" value="P-loop containing nucleotide triphosphate hydrolases"/>
    <property type="match status" value="1"/>
</dbReference>
<dbReference type="EMBL" id="JACMRX010000006">
    <property type="protein sequence ID" value="KAF7987992.1"/>
    <property type="molecule type" value="Genomic_DNA"/>
</dbReference>
<evidence type="ECO:0000259" key="1">
    <source>
        <dbReference type="Pfam" id="PF01926"/>
    </source>
</evidence>